<organism evidence="1 2">
    <name type="scientific">Coemansia pectinata</name>
    <dbReference type="NCBI Taxonomy" id="1052879"/>
    <lineage>
        <taxon>Eukaryota</taxon>
        <taxon>Fungi</taxon>
        <taxon>Fungi incertae sedis</taxon>
        <taxon>Zoopagomycota</taxon>
        <taxon>Kickxellomycotina</taxon>
        <taxon>Kickxellomycetes</taxon>
        <taxon>Kickxellales</taxon>
        <taxon>Kickxellaceae</taxon>
        <taxon>Coemansia</taxon>
    </lineage>
</organism>
<comment type="caution">
    <text evidence="1">The sequence shown here is derived from an EMBL/GenBank/DDBJ whole genome shotgun (WGS) entry which is preliminary data.</text>
</comment>
<dbReference type="SUPFAM" id="SSF102405">
    <property type="entry name" value="MCP/YpsA-like"/>
    <property type="match status" value="1"/>
</dbReference>
<dbReference type="NCBIfam" id="TIGR00730">
    <property type="entry name" value="Rossman fold protein, TIGR00730 family"/>
    <property type="match status" value="1"/>
</dbReference>
<dbReference type="InterPro" id="IPR005269">
    <property type="entry name" value="LOG"/>
</dbReference>
<evidence type="ECO:0008006" key="3">
    <source>
        <dbReference type="Google" id="ProtNLM"/>
    </source>
</evidence>
<dbReference type="Pfam" id="PF03641">
    <property type="entry name" value="Lysine_decarbox"/>
    <property type="match status" value="1"/>
</dbReference>
<evidence type="ECO:0000313" key="1">
    <source>
        <dbReference type="EMBL" id="KAJ2757096.1"/>
    </source>
</evidence>
<dbReference type="PANTHER" id="PTHR31223:SF70">
    <property type="entry name" value="LOG FAMILY PROTEIN YJL055W"/>
    <property type="match status" value="1"/>
</dbReference>
<evidence type="ECO:0000313" key="2">
    <source>
        <dbReference type="Proteomes" id="UP001140011"/>
    </source>
</evidence>
<dbReference type="PANTHER" id="PTHR31223">
    <property type="entry name" value="LOG FAMILY PROTEIN YJL055W"/>
    <property type="match status" value="1"/>
</dbReference>
<keyword evidence="2" id="KW-1185">Reference proteome</keyword>
<protein>
    <recommendedName>
        <fullName evidence="3">Cytokinin riboside 5'-monophosphate phosphoribohydrolase</fullName>
    </recommendedName>
</protein>
<reference evidence="1" key="1">
    <citation type="submission" date="2022-07" db="EMBL/GenBank/DDBJ databases">
        <title>Phylogenomic reconstructions and comparative analyses of Kickxellomycotina fungi.</title>
        <authorList>
            <person name="Reynolds N.K."/>
            <person name="Stajich J.E."/>
            <person name="Barry K."/>
            <person name="Grigoriev I.V."/>
            <person name="Crous P."/>
            <person name="Smith M.E."/>
        </authorList>
    </citation>
    <scope>NUCLEOTIDE SEQUENCE</scope>
    <source>
        <strain evidence="1">BCRC 34297</strain>
    </source>
</reference>
<accession>A0A9W8H389</accession>
<gene>
    <name evidence="1" type="ORF">GGI19_000337</name>
</gene>
<dbReference type="GO" id="GO:0009691">
    <property type="term" value="P:cytokinin biosynthetic process"/>
    <property type="evidence" value="ECO:0007669"/>
    <property type="project" value="InterPro"/>
</dbReference>
<dbReference type="AlphaFoldDB" id="A0A9W8H389"/>
<dbReference type="InterPro" id="IPR031100">
    <property type="entry name" value="LOG_fam"/>
</dbReference>
<sequence>MTLNNDNLVCVFCASHDSTNPVYNEAADALGRELVQASYGLVYGGGGHGLMGRVARGVFENNGSVLGIIPRSLTKYEGTTEIGRTILVDSMHERKQLMNEHAMAFIALPGGFGTLEELLEVATWSMLRIHSKPIIVLNTNGYYNALGDMIDKAVEAGFVKPGNKDIIVMCDTPKEAIAAIKSYSVPTTRYDLTWTATSPM</sequence>
<dbReference type="OrthoDB" id="414463at2759"/>
<dbReference type="Proteomes" id="UP001140011">
    <property type="component" value="Unassembled WGS sequence"/>
</dbReference>
<dbReference type="GO" id="GO:0016799">
    <property type="term" value="F:hydrolase activity, hydrolyzing N-glycosyl compounds"/>
    <property type="evidence" value="ECO:0007669"/>
    <property type="project" value="TreeGrafter"/>
</dbReference>
<dbReference type="GO" id="GO:0005829">
    <property type="term" value="C:cytosol"/>
    <property type="evidence" value="ECO:0007669"/>
    <property type="project" value="TreeGrafter"/>
</dbReference>
<dbReference type="EMBL" id="JANBUH010000007">
    <property type="protein sequence ID" value="KAJ2757096.1"/>
    <property type="molecule type" value="Genomic_DNA"/>
</dbReference>
<name>A0A9W8H389_9FUNG</name>
<dbReference type="Gene3D" id="3.40.50.450">
    <property type="match status" value="1"/>
</dbReference>
<proteinExistence type="predicted"/>